<accession>A0A3D9T525</accession>
<evidence type="ECO:0000313" key="2">
    <source>
        <dbReference type="Proteomes" id="UP000256661"/>
    </source>
</evidence>
<dbReference type="RefSeq" id="WP_116025509.1">
    <property type="nucleotide sequence ID" value="NZ_QTTT01000001.1"/>
</dbReference>
<dbReference type="Proteomes" id="UP000256661">
    <property type="component" value="Unassembled WGS sequence"/>
</dbReference>
<organism evidence="1 2">
    <name type="scientific">Thermomonospora umbrina</name>
    <dbReference type="NCBI Taxonomy" id="111806"/>
    <lineage>
        <taxon>Bacteria</taxon>
        <taxon>Bacillati</taxon>
        <taxon>Actinomycetota</taxon>
        <taxon>Actinomycetes</taxon>
        <taxon>Streptosporangiales</taxon>
        <taxon>Thermomonosporaceae</taxon>
        <taxon>Thermomonospora</taxon>
    </lineage>
</organism>
<gene>
    <name evidence="1" type="ORF">DFJ69_5878</name>
</gene>
<dbReference type="EMBL" id="QTTT01000001">
    <property type="protein sequence ID" value="REF00346.1"/>
    <property type="molecule type" value="Genomic_DNA"/>
</dbReference>
<dbReference type="AlphaFoldDB" id="A0A3D9T525"/>
<keyword evidence="2" id="KW-1185">Reference proteome</keyword>
<protein>
    <submittedName>
        <fullName evidence="1">Uncharacterized protein</fullName>
    </submittedName>
</protein>
<dbReference type="OrthoDB" id="9758923at2"/>
<evidence type="ECO:0000313" key="1">
    <source>
        <dbReference type="EMBL" id="REF00346.1"/>
    </source>
</evidence>
<name>A0A3D9T525_9ACTN</name>
<sequence length="98" mass="11126">MDALTAGSDFNAATVYSVSGYTFTNHGRPDATYRPEYDDYFMFWSGNLVTEPGDRANGKTGSYLIGKFFKTGGSFVRCIGDDRWVDITQTRRLRRCER</sequence>
<comment type="caution">
    <text evidence="1">The sequence shown here is derived from an EMBL/GenBank/DDBJ whole genome shotgun (WGS) entry which is preliminary data.</text>
</comment>
<reference evidence="1 2" key="1">
    <citation type="submission" date="2018-08" db="EMBL/GenBank/DDBJ databases">
        <title>Sequencing the genomes of 1000 actinobacteria strains.</title>
        <authorList>
            <person name="Klenk H.-P."/>
        </authorList>
    </citation>
    <scope>NUCLEOTIDE SEQUENCE [LARGE SCALE GENOMIC DNA]</scope>
    <source>
        <strain evidence="1 2">DSM 43927</strain>
    </source>
</reference>
<proteinExistence type="predicted"/>